<dbReference type="STRING" id="1391627.SAMN05216464_1236"/>
<dbReference type="Proteomes" id="UP000199072">
    <property type="component" value="Unassembled WGS sequence"/>
</dbReference>
<evidence type="ECO:0000256" key="3">
    <source>
        <dbReference type="ARBA" id="ARBA00022801"/>
    </source>
</evidence>
<feature type="domain" description="NlpC/P60" evidence="6">
    <location>
        <begin position="56"/>
        <end position="177"/>
    </location>
</feature>
<reference evidence="7 8" key="1">
    <citation type="submission" date="2016-10" db="EMBL/GenBank/DDBJ databases">
        <authorList>
            <person name="de Groot N.N."/>
        </authorList>
    </citation>
    <scope>NUCLEOTIDE SEQUENCE [LARGE SCALE GENOMIC DNA]</scope>
    <source>
        <strain evidence="7 8">47C3B</strain>
    </source>
</reference>
<dbReference type="EMBL" id="FNAI01000023">
    <property type="protein sequence ID" value="SDF64814.1"/>
    <property type="molecule type" value="Genomic_DNA"/>
</dbReference>
<dbReference type="Gene3D" id="3.90.1720.10">
    <property type="entry name" value="endopeptidase domain like (from Nostoc punctiforme)"/>
    <property type="match status" value="1"/>
</dbReference>
<gene>
    <name evidence="7" type="ORF">SAMN05216464_1236</name>
</gene>
<evidence type="ECO:0000256" key="5">
    <source>
        <dbReference type="SAM" id="SignalP"/>
    </source>
</evidence>
<feature type="chain" id="PRO_5011701134" evidence="5">
    <location>
        <begin position="20"/>
        <end position="200"/>
    </location>
</feature>
<sequence>MKKIILAIALTLSVLASQAQTKNVPAVTTTDDKAPDEQEGLAKTYLSQIMGVALSATSNMKLFHFVYDWIGTPYHFGGSSRKGIDCSAFTKELYSEVFNLDIKRSSRDIFSMVNPVGKDDLKEGDLVFFKIHSRRISHVGIYLGGGKFAHASSRGVAISSLDDNYYSRYFYKGGRLLASFKDELSSGASASTDAGDPDNN</sequence>
<dbReference type="OrthoDB" id="9807055at2"/>
<evidence type="ECO:0000313" key="7">
    <source>
        <dbReference type="EMBL" id="SDF64814.1"/>
    </source>
</evidence>
<proteinExistence type="inferred from homology"/>
<keyword evidence="5" id="KW-0732">Signal</keyword>
<organism evidence="7 8">
    <name type="scientific">Mucilaginibacter pineti</name>
    <dbReference type="NCBI Taxonomy" id="1391627"/>
    <lineage>
        <taxon>Bacteria</taxon>
        <taxon>Pseudomonadati</taxon>
        <taxon>Bacteroidota</taxon>
        <taxon>Sphingobacteriia</taxon>
        <taxon>Sphingobacteriales</taxon>
        <taxon>Sphingobacteriaceae</taxon>
        <taxon>Mucilaginibacter</taxon>
    </lineage>
</organism>
<keyword evidence="8" id="KW-1185">Reference proteome</keyword>
<evidence type="ECO:0000259" key="6">
    <source>
        <dbReference type="PROSITE" id="PS51935"/>
    </source>
</evidence>
<accession>A0A1G7MSX5</accession>
<comment type="similarity">
    <text evidence="1">Belongs to the peptidase C40 family.</text>
</comment>
<dbReference type="Pfam" id="PF00877">
    <property type="entry name" value="NLPC_P60"/>
    <property type="match status" value="1"/>
</dbReference>
<dbReference type="PANTHER" id="PTHR47053:SF4">
    <property type="entry name" value="ENDOPEPTIDASE LYTE-RELATED"/>
    <property type="match status" value="1"/>
</dbReference>
<dbReference type="GO" id="GO:0008234">
    <property type="term" value="F:cysteine-type peptidase activity"/>
    <property type="evidence" value="ECO:0007669"/>
    <property type="project" value="UniProtKB-KW"/>
</dbReference>
<keyword evidence="3" id="KW-0378">Hydrolase</keyword>
<dbReference type="InterPro" id="IPR000064">
    <property type="entry name" value="NLP_P60_dom"/>
</dbReference>
<evidence type="ECO:0000256" key="1">
    <source>
        <dbReference type="ARBA" id="ARBA00007074"/>
    </source>
</evidence>
<keyword evidence="2" id="KW-0645">Protease</keyword>
<name>A0A1G7MSX5_9SPHI</name>
<evidence type="ECO:0000256" key="2">
    <source>
        <dbReference type="ARBA" id="ARBA00022670"/>
    </source>
</evidence>
<keyword evidence="7" id="KW-0449">Lipoprotein</keyword>
<dbReference type="RefSeq" id="WP_091156855.1">
    <property type="nucleotide sequence ID" value="NZ_FNAI01000023.1"/>
</dbReference>
<dbReference type="PROSITE" id="PS51935">
    <property type="entry name" value="NLPC_P60"/>
    <property type="match status" value="1"/>
</dbReference>
<dbReference type="SUPFAM" id="SSF54001">
    <property type="entry name" value="Cysteine proteinases"/>
    <property type="match status" value="1"/>
</dbReference>
<evidence type="ECO:0000313" key="8">
    <source>
        <dbReference type="Proteomes" id="UP000199072"/>
    </source>
</evidence>
<feature type="signal peptide" evidence="5">
    <location>
        <begin position="1"/>
        <end position="19"/>
    </location>
</feature>
<dbReference type="AlphaFoldDB" id="A0A1G7MSX5"/>
<evidence type="ECO:0000256" key="4">
    <source>
        <dbReference type="ARBA" id="ARBA00022807"/>
    </source>
</evidence>
<dbReference type="InterPro" id="IPR051202">
    <property type="entry name" value="Peptidase_C40"/>
</dbReference>
<dbReference type="GO" id="GO:0006508">
    <property type="term" value="P:proteolysis"/>
    <property type="evidence" value="ECO:0007669"/>
    <property type="project" value="UniProtKB-KW"/>
</dbReference>
<protein>
    <submittedName>
        <fullName evidence="7">Lipoprotein Spr</fullName>
    </submittedName>
</protein>
<keyword evidence="4" id="KW-0788">Thiol protease</keyword>
<dbReference type="InterPro" id="IPR038765">
    <property type="entry name" value="Papain-like_cys_pep_sf"/>
</dbReference>
<dbReference type="PANTHER" id="PTHR47053">
    <property type="entry name" value="MUREIN DD-ENDOPEPTIDASE MEPH-RELATED"/>
    <property type="match status" value="1"/>
</dbReference>